<keyword evidence="1" id="KW-0808">Transferase</keyword>
<dbReference type="Proteomes" id="UP000437446">
    <property type="component" value="Unassembled WGS sequence"/>
</dbReference>
<feature type="non-terminal residue" evidence="1">
    <location>
        <position position="1"/>
    </location>
</feature>
<protein>
    <submittedName>
        <fullName evidence="1">1-acyl-sn-glycerol-3-phosphate acyltransferase</fullName>
    </submittedName>
</protein>
<comment type="caution">
    <text evidence="1">The sequence shown here is derived from an EMBL/GenBank/DDBJ whole genome shotgun (WGS) entry which is preliminary data.</text>
</comment>
<evidence type="ECO:0000313" key="1">
    <source>
        <dbReference type="EMBL" id="MTU31176.1"/>
    </source>
</evidence>
<keyword evidence="1" id="KW-0012">Acyltransferase</keyword>
<proteinExistence type="predicted"/>
<gene>
    <name evidence="1" type="ORF">GMD66_18675</name>
</gene>
<organism evidence="1 2">
    <name type="scientific">Parabacteroides merdae</name>
    <dbReference type="NCBI Taxonomy" id="46503"/>
    <lineage>
        <taxon>Bacteria</taxon>
        <taxon>Pseudomonadati</taxon>
        <taxon>Bacteroidota</taxon>
        <taxon>Bacteroidia</taxon>
        <taxon>Bacteroidales</taxon>
        <taxon>Tannerellaceae</taxon>
        <taxon>Parabacteroides</taxon>
    </lineage>
</organism>
<dbReference type="EMBL" id="WNCR01000033">
    <property type="protein sequence ID" value="MTU31176.1"/>
    <property type="molecule type" value="Genomic_DNA"/>
</dbReference>
<accession>A0A7K1HJ71</accession>
<reference evidence="1 2" key="1">
    <citation type="journal article" date="2019" name="Nat. Med.">
        <title>A library of human gut bacterial isolates paired with longitudinal multiomics data enables mechanistic microbiome research.</title>
        <authorList>
            <person name="Poyet M."/>
            <person name="Groussin M."/>
            <person name="Gibbons S.M."/>
            <person name="Avila-Pacheco J."/>
            <person name="Jiang X."/>
            <person name="Kearney S.M."/>
            <person name="Perrotta A.R."/>
            <person name="Berdy B."/>
            <person name="Zhao S."/>
            <person name="Lieberman T.D."/>
            <person name="Swanson P.K."/>
            <person name="Smith M."/>
            <person name="Roesemann S."/>
            <person name="Alexander J.E."/>
            <person name="Rich S.A."/>
            <person name="Livny J."/>
            <person name="Vlamakis H."/>
            <person name="Clish C."/>
            <person name="Bullock K."/>
            <person name="Deik A."/>
            <person name="Scott J."/>
            <person name="Pierce K.A."/>
            <person name="Xavier R.J."/>
            <person name="Alm E.J."/>
        </authorList>
    </citation>
    <scope>NUCLEOTIDE SEQUENCE [LARGE SCALE GENOMIC DNA]</scope>
    <source>
        <strain evidence="1 2">BIOML-A25</strain>
    </source>
</reference>
<evidence type="ECO:0000313" key="2">
    <source>
        <dbReference type="Proteomes" id="UP000437446"/>
    </source>
</evidence>
<dbReference type="AlphaFoldDB" id="A0A7K1HJ71"/>
<name>A0A7K1HJ71_9BACT</name>
<sequence>PAVSTENIDTSHKGMQAFADQTQEIIASALWEEYK</sequence>
<dbReference type="GO" id="GO:0016746">
    <property type="term" value="F:acyltransferase activity"/>
    <property type="evidence" value="ECO:0007669"/>
    <property type="project" value="UniProtKB-KW"/>
</dbReference>